<reference evidence="2" key="1">
    <citation type="submission" date="2016-06" db="EMBL/GenBank/DDBJ databases">
        <authorList>
            <person name="Varghese N."/>
            <person name="Submissions Spin"/>
        </authorList>
    </citation>
    <scope>NUCLEOTIDE SEQUENCE [LARGE SCALE GENOMIC DNA]</scope>
    <source>
        <strain evidence="2">DSM 44830</strain>
    </source>
</reference>
<evidence type="ECO:0000313" key="2">
    <source>
        <dbReference type="Proteomes" id="UP000199504"/>
    </source>
</evidence>
<dbReference type="STRING" id="262898.GA0070564_1011373"/>
<dbReference type="EMBL" id="FMCX01000001">
    <property type="protein sequence ID" value="SCE86170.1"/>
    <property type="molecule type" value="Genomic_DNA"/>
</dbReference>
<name>A0A1C4VQE5_9ACTN</name>
<keyword evidence="2" id="KW-1185">Reference proteome</keyword>
<proteinExistence type="predicted"/>
<dbReference type="AlphaFoldDB" id="A0A1C4VQE5"/>
<organism evidence="1 2">
    <name type="scientific">Micromonospora mirobrigensis</name>
    <dbReference type="NCBI Taxonomy" id="262898"/>
    <lineage>
        <taxon>Bacteria</taxon>
        <taxon>Bacillati</taxon>
        <taxon>Actinomycetota</taxon>
        <taxon>Actinomycetes</taxon>
        <taxon>Micromonosporales</taxon>
        <taxon>Micromonosporaceae</taxon>
        <taxon>Micromonospora</taxon>
    </lineage>
</organism>
<evidence type="ECO:0000313" key="1">
    <source>
        <dbReference type="EMBL" id="SCE86170.1"/>
    </source>
</evidence>
<dbReference type="Proteomes" id="UP000199504">
    <property type="component" value="Unassembled WGS sequence"/>
</dbReference>
<protein>
    <submittedName>
        <fullName evidence="1">Uncharacterized protein</fullName>
    </submittedName>
</protein>
<gene>
    <name evidence="1" type="ORF">GA0070564_1011373</name>
</gene>
<accession>A0A1C4VQE5</accession>
<sequence>MAGAPRGRTRKVGRLTVQESTFHGFANPVDPSPAELRSWAYQPDSVPLASMPPDWDLLVAGDHLVVTLFDLAMDPACPARRFALHCLYIYAADGIRTNFRAHPKRRFRKLVEQAERSGDEPMRTWAHNSRVLLARPQLFVYRDWCEGGLVREDRKIG</sequence>